<reference evidence="6" key="1">
    <citation type="submission" date="2017-09" db="EMBL/GenBank/DDBJ databases">
        <title>The Reconstruction of 2,631 Draft Metagenome-Assembled Genomes from the Global Oceans.</title>
        <authorList>
            <person name="Tully B.J."/>
            <person name="Graham E.D."/>
            <person name="Heidelberg J.F."/>
        </authorList>
    </citation>
    <scope>NUCLEOTIDE SEQUENCE [LARGE SCALE GENOMIC DNA]</scope>
</reference>
<organism evidence="5 6">
    <name type="scientific">SAR324 cluster bacterium</name>
    <dbReference type="NCBI Taxonomy" id="2024889"/>
    <lineage>
        <taxon>Bacteria</taxon>
        <taxon>Deltaproteobacteria</taxon>
        <taxon>SAR324 cluster</taxon>
    </lineage>
</organism>
<evidence type="ECO:0000256" key="2">
    <source>
        <dbReference type="ARBA" id="ARBA00022679"/>
    </source>
</evidence>
<evidence type="ECO:0000313" key="6">
    <source>
        <dbReference type="Proteomes" id="UP000226525"/>
    </source>
</evidence>
<evidence type="ECO:0000313" key="4">
    <source>
        <dbReference type="EMBL" id="MAH63051.1"/>
    </source>
</evidence>
<sequence length="353" mass="40541">MDYHQLPKTFDIQTISNHWSKIMGSDNLGNLSLNYQSIMYEGVVYPQFIKPEALAQLRKQHTLRSNDIVIAAYPKCGTTWMQQIVLTLLADGDGSKVRRPMDMSPWLEAWVSSQGLAAFEEWHPEKTGWNGLENSGDLNPSWCPSRRVLKTHAPSQLAPWVGGAEHNGMNGARIIVVTRNPKDVAVSHYYHTIDLPHIFQYNGSWDHFLTNLWIPGKVESGSFWEWHQSWWNIYQSASVNLLWVSYEDLLQKPKELFRKIAEFIQFKPTLKAMEGVLEASKFESMKQTAAEEDAKMVAIGKADQVKTNHIRHGKSGGWLKVFTKDQNELMNRYHMSECARLSLPPKLFPQMRL</sequence>
<accession>A0A2D6YJL2</accession>
<evidence type="ECO:0000313" key="5">
    <source>
        <dbReference type="EMBL" id="MAH63397.1"/>
    </source>
</evidence>
<evidence type="ECO:0000256" key="1">
    <source>
        <dbReference type="ARBA" id="ARBA00005771"/>
    </source>
</evidence>
<name>A0A2D6YJL2_9DELT</name>
<feature type="domain" description="Sulfotransferase" evidence="3">
    <location>
        <begin position="66"/>
        <end position="333"/>
    </location>
</feature>
<dbReference type="EMBL" id="NZEX01000091">
    <property type="protein sequence ID" value="MAH63397.1"/>
    <property type="molecule type" value="Genomic_DNA"/>
</dbReference>
<protein>
    <recommendedName>
        <fullName evidence="3">Sulfotransferase domain-containing protein</fullName>
    </recommendedName>
</protein>
<dbReference type="GO" id="GO:0008146">
    <property type="term" value="F:sulfotransferase activity"/>
    <property type="evidence" value="ECO:0007669"/>
    <property type="project" value="InterPro"/>
</dbReference>
<dbReference type="InterPro" id="IPR027417">
    <property type="entry name" value="P-loop_NTPase"/>
</dbReference>
<dbReference type="EMBL" id="NZEX01000073">
    <property type="protein sequence ID" value="MAH63051.1"/>
    <property type="molecule type" value="Genomic_DNA"/>
</dbReference>
<proteinExistence type="inferred from homology"/>
<keyword evidence="2" id="KW-0808">Transferase</keyword>
<dbReference type="SUPFAM" id="SSF52540">
    <property type="entry name" value="P-loop containing nucleoside triphosphate hydrolases"/>
    <property type="match status" value="1"/>
</dbReference>
<dbReference type="Gene3D" id="3.40.50.300">
    <property type="entry name" value="P-loop containing nucleotide triphosphate hydrolases"/>
    <property type="match status" value="1"/>
</dbReference>
<dbReference type="PANTHER" id="PTHR11783">
    <property type="entry name" value="SULFOTRANSFERASE SULT"/>
    <property type="match status" value="1"/>
</dbReference>
<gene>
    <name evidence="4" type="ORF">CMN54_06325</name>
    <name evidence="5" type="ORF">CMN54_08145</name>
</gene>
<comment type="similarity">
    <text evidence="1">Belongs to the sulfotransferase 1 family.</text>
</comment>
<evidence type="ECO:0000259" key="3">
    <source>
        <dbReference type="Pfam" id="PF00685"/>
    </source>
</evidence>
<dbReference type="InterPro" id="IPR000863">
    <property type="entry name" value="Sulfotransferase_dom"/>
</dbReference>
<reference evidence="5" key="2">
    <citation type="journal article" date="2018" name="Sci. Data">
        <title>The reconstruction of 2,631 draft metagenome-assembled genomes from the global oceans.</title>
        <authorList>
            <person name="Tully B.J."/>
            <person name="Graham E.D."/>
            <person name="Heidelberg J.F."/>
        </authorList>
    </citation>
    <scope>NUCLEOTIDE SEQUENCE</scope>
    <source>
        <strain evidence="5">MED745</strain>
    </source>
</reference>
<dbReference type="Pfam" id="PF00685">
    <property type="entry name" value="Sulfotransfer_1"/>
    <property type="match status" value="1"/>
</dbReference>
<comment type="caution">
    <text evidence="5">The sequence shown here is derived from an EMBL/GenBank/DDBJ whole genome shotgun (WGS) entry which is preliminary data.</text>
</comment>
<dbReference type="AlphaFoldDB" id="A0A2D6YJL2"/>
<dbReference type="Proteomes" id="UP000226525">
    <property type="component" value="Unassembled WGS sequence"/>
</dbReference>